<accession>A0AA85J9W5</accession>
<organism evidence="1 2">
    <name type="scientific">Trichobilharzia regenti</name>
    <name type="common">Nasal bird schistosome</name>
    <dbReference type="NCBI Taxonomy" id="157069"/>
    <lineage>
        <taxon>Eukaryota</taxon>
        <taxon>Metazoa</taxon>
        <taxon>Spiralia</taxon>
        <taxon>Lophotrochozoa</taxon>
        <taxon>Platyhelminthes</taxon>
        <taxon>Trematoda</taxon>
        <taxon>Digenea</taxon>
        <taxon>Strigeidida</taxon>
        <taxon>Schistosomatoidea</taxon>
        <taxon>Schistosomatidae</taxon>
        <taxon>Trichobilharzia</taxon>
    </lineage>
</organism>
<dbReference type="PANTHER" id="PTHR21615">
    <property type="entry name" value="CYCLIN N-TERMINAL DOMAIN-CONTAINING PROTEIN 1"/>
    <property type="match status" value="1"/>
</dbReference>
<dbReference type="Proteomes" id="UP000050795">
    <property type="component" value="Unassembled WGS sequence"/>
</dbReference>
<proteinExistence type="predicted"/>
<dbReference type="GO" id="GO:0007131">
    <property type="term" value="P:reciprocal meiotic recombination"/>
    <property type="evidence" value="ECO:0007669"/>
    <property type="project" value="TreeGrafter"/>
</dbReference>
<dbReference type="GO" id="GO:0035861">
    <property type="term" value="C:site of double-strand break"/>
    <property type="evidence" value="ECO:0007669"/>
    <property type="project" value="TreeGrafter"/>
</dbReference>
<reference evidence="1" key="1">
    <citation type="submission" date="2022-06" db="EMBL/GenBank/DDBJ databases">
        <authorList>
            <person name="Berger JAMES D."/>
            <person name="Berger JAMES D."/>
        </authorList>
    </citation>
    <scope>NUCLEOTIDE SEQUENCE [LARGE SCALE GENOMIC DNA]</scope>
</reference>
<sequence>MDLVNIEEVRKYLKFYTRHFSNDNELHHLYRGVFYSPELCDYVVILCTALEYPKEVIYNAIEIFDRFIILHLQSATIEERLATFDKPYLESKRSVMLALLTVLQLVTKLIHRYSRLGTVCVKCILSCLGYEFDESVILHSEMCALNVLQNSLTHQTLEGCVELIVALCKQYDKDVTFPMKDELVYFVYGKYRHLIVKLKKCHIFPESSIHMDFVLGFSILLACFILNEQIHKIGLLDFVINLLGIVKKEDIRKASFVLYDLI</sequence>
<dbReference type="PANTHER" id="PTHR21615:SF2">
    <property type="entry name" value="CYCLIN N-TERMINAL DOMAIN-CONTAINING PROTEIN 1"/>
    <property type="match status" value="1"/>
</dbReference>
<dbReference type="AlphaFoldDB" id="A0AA85J9W5"/>
<reference evidence="2" key="2">
    <citation type="submission" date="2023-11" db="UniProtKB">
        <authorList>
            <consortium name="WormBaseParasite"/>
        </authorList>
    </citation>
    <scope>IDENTIFICATION</scope>
</reference>
<protein>
    <submittedName>
        <fullName evidence="2">Uncharacterized protein</fullName>
    </submittedName>
</protein>
<name>A0AA85J9W5_TRIRE</name>
<evidence type="ECO:0000313" key="2">
    <source>
        <dbReference type="WBParaSite" id="TREG1_1920.1"/>
    </source>
</evidence>
<keyword evidence="1" id="KW-1185">Reference proteome</keyword>
<dbReference type="WBParaSite" id="TREG1_1920.1">
    <property type="protein sequence ID" value="TREG1_1920.1"/>
    <property type="gene ID" value="TREG1_1920"/>
</dbReference>
<evidence type="ECO:0000313" key="1">
    <source>
        <dbReference type="Proteomes" id="UP000050795"/>
    </source>
</evidence>